<dbReference type="Proteomes" id="UP000254919">
    <property type="component" value="Unassembled WGS sequence"/>
</dbReference>
<evidence type="ECO:0000256" key="1">
    <source>
        <dbReference type="SAM" id="MobiDB-lite"/>
    </source>
</evidence>
<protein>
    <submittedName>
        <fullName evidence="2">Uncharacterized protein</fullName>
    </submittedName>
</protein>
<dbReference type="GeneID" id="99635776"/>
<dbReference type="EMBL" id="UGVN01000001">
    <property type="protein sequence ID" value="SUE38735.1"/>
    <property type="molecule type" value="Genomic_DNA"/>
</dbReference>
<organism evidence="2 3">
    <name type="scientific">Roseomonas mucosa</name>
    <dbReference type="NCBI Taxonomy" id="207340"/>
    <lineage>
        <taxon>Bacteria</taxon>
        <taxon>Pseudomonadati</taxon>
        <taxon>Pseudomonadota</taxon>
        <taxon>Alphaproteobacteria</taxon>
        <taxon>Acetobacterales</taxon>
        <taxon>Roseomonadaceae</taxon>
        <taxon>Roseomonas</taxon>
    </lineage>
</organism>
<proteinExistence type="predicted"/>
<dbReference type="RefSeq" id="WP_115359178.1">
    <property type="nucleotide sequence ID" value="NZ_AP031462.1"/>
</dbReference>
<accession>A0A379MW92</accession>
<evidence type="ECO:0000313" key="3">
    <source>
        <dbReference type="Proteomes" id="UP000254919"/>
    </source>
</evidence>
<gene>
    <name evidence="2" type="ORF">NCTC13291_00846</name>
</gene>
<feature type="compositionally biased region" description="Basic and acidic residues" evidence="1">
    <location>
        <begin position="10"/>
        <end position="35"/>
    </location>
</feature>
<evidence type="ECO:0000313" key="2">
    <source>
        <dbReference type="EMBL" id="SUE38735.1"/>
    </source>
</evidence>
<feature type="region of interest" description="Disordered" evidence="1">
    <location>
        <begin position="1"/>
        <end position="59"/>
    </location>
</feature>
<name>A0A379MW92_9PROT</name>
<sequence>MRKPNYSQERAQRERDKAAKTRAKEQKKQDQKAAELAELTEPNNSEDRLPEPLDPAVKG</sequence>
<reference evidence="2 3" key="1">
    <citation type="submission" date="2018-06" db="EMBL/GenBank/DDBJ databases">
        <authorList>
            <consortium name="Pathogen Informatics"/>
            <person name="Doyle S."/>
        </authorList>
    </citation>
    <scope>NUCLEOTIDE SEQUENCE [LARGE SCALE GENOMIC DNA]</scope>
    <source>
        <strain evidence="2 3">NCTC13291</strain>
    </source>
</reference>
<dbReference type="AlphaFoldDB" id="A0A379MW92"/>